<dbReference type="GO" id="GO:0005739">
    <property type="term" value="C:mitochondrion"/>
    <property type="evidence" value="ECO:0007669"/>
    <property type="project" value="TreeGrafter"/>
</dbReference>
<dbReference type="InterPro" id="IPR024158">
    <property type="entry name" value="Mt_import_TIM15"/>
</dbReference>
<accession>A0AA86RWB0</accession>
<evidence type="ECO:0008006" key="3">
    <source>
        <dbReference type="Google" id="ProtNLM"/>
    </source>
</evidence>
<gene>
    <name evidence="1" type="ORF">AYBTSS11_LOCUS5680</name>
</gene>
<dbReference type="GO" id="GO:0050821">
    <property type="term" value="P:protein stabilization"/>
    <property type="evidence" value="ECO:0007669"/>
    <property type="project" value="TreeGrafter"/>
</dbReference>
<dbReference type="Proteomes" id="UP001189624">
    <property type="component" value="Chromosome 2"/>
</dbReference>
<dbReference type="GO" id="GO:0051087">
    <property type="term" value="F:protein-folding chaperone binding"/>
    <property type="evidence" value="ECO:0007669"/>
    <property type="project" value="TreeGrafter"/>
</dbReference>
<dbReference type="EMBL" id="OY731399">
    <property type="protein sequence ID" value="CAJ1932198.1"/>
    <property type="molecule type" value="Genomic_DNA"/>
</dbReference>
<organism evidence="1 2">
    <name type="scientific">Sphenostylis stenocarpa</name>
    <dbReference type="NCBI Taxonomy" id="92480"/>
    <lineage>
        <taxon>Eukaryota</taxon>
        <taxon>Viridiplantae</taxon>
        <taxon>Streptophyta</taxon>
        <taxon>Embryophyta</taxon>
        <taxon>Tracheophyta</taxon>
        <taxon>Spermatophyta</taxon>
        <taxon>Magnoliopsida</taxon>
        <taxon>eudicotyledons</taxon>
        <taxon>Gunneridae</taxon>
        <taxon>Pentapetalae</taxon>
        <taxon>rosids</taxon>
        <taxon>fabids</taxon>
        <taxon>Fabales</taxon>
        <taxon>Fabaceae</taxon>
        <taxon>Papilionoideae</taxon>
        <taxon>50 kb inversion clade</taxon>
        <taxon>NPAAA clade</taxon>
        <taxon>indigoferoid/millettioid clade</taxon>
        <taxon>Phaseoleae</taxon>
        <taxon>Sphenostylis</taxon>
    </lineage>
</organism>
<proteinExistence type="predicted"/>
<reference evidence="1" key="1">
    <citation type="submission" date="2023-10" db="EMBL/GenBank/DDBJ databases">
        <authorList>
            <person name="Domelevo Entfellner J.-B."/>
        </authorList>
    </citation>
    <scope>NUCLEOTIDE SEQUENCE</scope>
</reference>
<evidence type="ECO:0000313" key="1">
    <source>
        <dbReference type="EMBL" id="CAJ1932198.1"/>
    </source>
</evidence>
<dbReference type="PANTHER" id="PTHR20922">
    <property type="entry name" value="DNL-TYPE ZINC FINGER PROTEIN"/>
    <property type="match status" value="1"/>
</dbReference>
<keyword evidence="2" id="KW-1185">Reference proteome</keyword>
<sequence length="358" mass="34766">MAASALYSAPVFAPPLSHKTPKPIHALCIKPPSISLSRSRFCATVAAPRLSHRVFRVHGLVGDDSGTAPEPESPNSAAGASIDLNLPRRSLLVQFTCGSCGERTKRLVNRLAYERGAVFVQEVTGFHASSENLITKGMANAMDHEWKLGDGAGVVSDSAVESGGAGGLLRITVGAGAGDGVGAGFVGAGAGVAFTGTGAGGVMAGAGAIFGGGDGGDVATGGGTGGGDEGTDTGDAFGGCGGGVWGGGALGLEAGATFGAGGVTGATLGGGWDIVGGVLVAGGDAATVGGCVATGGVLEDGDVAAGVVGGNCTTGAAGAWALEGSWKQRHTNANAQNTAAIHKVETYGVDYLRKEGRK</sequence>
<protein>
    <recommendedName>
        <fullName evidence="3">DNL-type domain-containing protein</fullName>
    </recommendedName>
</protein>
<name>A0AA86RWB0_9FABA</name>
<evidence type="ECO:0000313" key="2">
    <source>
        <dbReference type="Proteomes" id="UP001189624"/>
    </source>
</evidence>
<dbReference type="GO" id="GO:0030150">
    <property type="term" value="P:protein import into mitochondrial matrix"/>
    <property type="evidence" value="ECO:0007669"/>
    <property type="project" value="TreeGrafter"/>
</dbReference>
<dbReference type="Gramene" id="rna-AYBTSS11_LOCUS5680">
    <property type="protein sequence ID" value="CAJ1932198.1"/>
    <property type="gene ID" value="gene-AYBTSS11_LOCUS5680"/>
</dbReference>
<dbReference type="AlphaFoldDB" id="A0AA86RWB0"/>
<dbReference type="GO" id="GO:0006457">
    <property type="term" value="P:protein folding"/>
    <property type="evidence" value="ECO:0007669"/>
    <property type="project" value="TreeGrafter"/>
</dbReference>
<dbReference type="PANTHER" id="PTHR20922:SF19">
    <property type="entry name" value="F24J5.3"/>
    <property type="match status" value="1"/>
</dbReference>